<accession>A0A9P1JRV9</accession>
<reference evidence="1 2" key="1">
    <citation type="journal article" date="2011" name="PLoS Genet.">
        <title>Azospirillum genomes reveal transition of bacteria from aquatic to terrestrial environments.</title>
        <authorList>
            <person name="Wisniewski-Dye F."/>
            <person name="Borziak K."/>
            <person name="Khalsa-Moyers G."/>
            <person name="Alexandre G."/>
            <person name="Sukharnikov L.O."/>
            <person name="Wuichet K."/>
            <person name="Hurst G.B."/>
            <person name="McDonald W.H."/>
            <person name="Robertson J.S."/>
            <person name="Barbe V."/>
            <person name="Calteau A."/>
            <person name="Rouy Z."/>
            <person name="Mangenot S."/>
            <person name="Prigent-Combaret C."/>
            <person name="Normand P."/>
            <person name="Boyer M."/>
            <person name="Siguier P."/>
            <person name="Dessaux Y."/>
            <person name="Elmerich C."/>
            <person name="Condemine G."/>
            <person name="Krishnen G."/>
            <person name="Kennedy I."/>
            <person name="Paterson A.H."/>
            <person name="Gonzalez V."/>
            <person name="Mavingui P."/>
            <person name="Zhulin I.B."/>
        </authorList>
    </citation>
    <scope>NUCLEOTIDE SEQUENCE [LARGE SCALE GENOMIC DNA]</scope>
    <source>
        <strain evidence="1 2">Sp245</strain>
    </source>
</reference>
<dbReference type="EMBL" id="HE577327">
    <property type="protein sequence ID" value="CCC98596.1"/>
    <property type="molecule type" value="Genomic_DNA"/>
</dbReference>
<dbReference type="Proteomes" id="UP000007319">
    <property type="component" value="Chromosome"/>
</dbReference>
<dbReference type="KEGG" id="abs:AZOBR_150014"/>
<protein>
    <submittedName>
        <fullName evidence="1">Uncharacterized protein</fullName>
    </submittedName>
</protein>
<organism evidence="1 2">
    <name type="scientific">Azospirillum baldaniorum</name>
    <dbReference type="NCBI Taxonomy" id="1064539"/>
    <lineage>
        <taxon>Bacteria</taxon>
        <taxon>Pseudomonadati</taxon>
        <taxon>Pseudomonadota</taxon>
        <taxon>Alphaproteobacteria</taxon>
        <taxon>Rhodospirillales</taxon>
        <taxon>Azospirillaceae</taxon>
        <taxon>Azospirillum</taxon>
    </lineage>
</organism>
<gene>
    <name evidence="1" type="ORF">AZOBR_150014</name>
</gene>
<evidence type="ECO:0000313" key="1">
    <source>
        <dbReference type="EMBL" id="CCC98596.1"/>
    </source>
</evidence>
<dbReference type="AlphaFoldDB" id="A0A9P1JRV9"/>
<proteinExistence type="predicted"/>
<evidence type="ECO:0000313" key="2">
    <source>
        <dbReference type="Proteomes" id="UP000007319"/>
    </source>
</evidence>
<keyword evidence="2" id="KW-1185">Reference proteome</keyword>
<sequence length="37" mass="4036">MESSPFSGVASAWGRKGVVVVMGVVPHRDDEITIHHF</sequence>
<name>A0A9P1JRV9_9PROT</name>